<reference evidence="2 3" key="1">
    <citation type="submission" date="2016-10" db="EMBL/GenBank/DDBJ databases">
        <title>Genome sequence of a sulfur-reducing bacterium Desulfurobacterium indicum K6013.</title>
        <authorList>
            <person name="Cao J."/>
            <person name="Shao Z."/>
            <person name="Alain K."/>
            <person name="Jebbar M."/>
        </authorList>
    </citation>
    <scope>NUCLEOTIDE SEQUENCE [LARGE SCALE GENOMIC DNA]</scope>
    <source>
        <strain evidence="2 3">K6013</strain>
    </source>
</reference>
<name>A0A1R1ML56_9BACT</name>
<dbReference type="Proteomes" id="UP000187408">
    <property type="component" value="Unassembled WGS sequence"/>
</dbReference>
<organism evidence="2 3">
    <name type="scientific">Desulfurobacterium indicum</name>
    <dbReference type="NCBI Taxonomy" id="1914305"/>
    <lineage>
        <taxon>Bacteria</taxon>
        <taxon>Pseudomonadati</taxon>
        <taxon>Aquificota</taxon>
        <taxon>Aquificia</taxon>
        <taxon>Desulfurobacteriales</taxon>
        <taxon>Desulfurobacteriaceae</taxon>
        <taxon>Desulfurobacterium</taxon>
    </lineage>
</organism>
<comment type="caution">
    <text evidence="2">The sequence shown here is derived from an EMBL/GenBank/DDBJ whole genome shotgun (WGS) entry which is preliminary data.</text>
</comment>
<keyword evidence="3" id="KW-1185">Reference proteome</keyword>
<dbReference type="InterPro" id="IPR036465">
    <property type="entry name" value="vWFA_dom_sf"/>
</dbReference>
<dbReference type="AlphaFoldDB" id="A0A1R1ML56"/>
<dbReference type="InterPro" id="IPR002369">
    <property type="entry name" value="Integrin_bsu_VWA"/>
</dbReference>
<evidence type="ECO:0000313" key="3">
    <source>
        <dbReference type="Proteomes" id="UP000187408"/>
    </source>
</evidence>
<dbReference type="SUPFAM" id="SSF53300">
    <property type="entry name" value="vWA-like"/>
    <property type="match status" value="1"/>
</dbReference>
<evidence type="ECO:0000313" key="2">
    <source>
        <dbReference type="EMBL" id="OMH40541.1"/>
    </source>
</evidence>
<accession>A0A1R1ML56</accession>
<sequence>MWGVPQEVIPFLKLTQNIVHYLELPLTSNFTVFAEKVDNLTIYSGSDYPESQLEAMYQAITGEGVTCNGTCENATINATIPGWGDGRIHLLVVSTDAAFHRPADTGYDGTPYPYPANVTDVLEAANETGVSISFLFAGYDYDWDGNVTVNDIYQTEPATGEIANATHGIVYTMSSNSSEIVEALESLANATVGDATVELVPVGDTYGIIASISPSVLTGIDLTSTDKVNFTVTFTAPAGTSLPSSIDFYLVVKIEGSEIYRIPVHVVIS</sequence>
<dbReference type="EMBL" id="MOEN01000014">
    <property type="protein sequence ID" value="OMH40541.1"/>
    <property type="molecule type" value="Genomic_DNA"/>
</dbReference>
<dbReference type="Pfam" id="PF00362">
    <property type="entry name" value="Integrin_beta"/>
    <property type="match status" value="1"/>
</dbReference>
<dbReference type="STRING" id="1914305.BLW93_04850"/>
<gene>
    <name evidence="2" type="ORF">BLW93_04850</name>
</gene>
<evidence type="ECO:0000259" key="1">
    <source>
        <dbReference type="Pfam" id="PF00362"/>
    </source>
</evidence>
<protein>
    <recommendedName>
        <fullName evidence="1">Integrin beta subunit VWA domain-containing protein</fullName>
    </recommendedName>
</protein>
<feature type="domain" description="Integrin beta subunit VWA" evidence="1">
    <location>
        <begin position="23"/>
        <end position="105"/>
    </location>
</feature>
<dbReference type="Gene3D" id="3.40.50.410">
    <property type="entry name" value="von Willebrand factor, type A domain"/>
    <property type="match status" value="1"/>
</dbReference>
<proteinExistence type="predicted"/>